<proteinExistence type="predicted"/>
<gene>
    <name evidence="2" type="ORF">CRG98_006563</name>
</gene>
<protein>
    <recommendedName>
        <fullName evidence="4">Integrase catalytic domain-containing protein</fullName>
    </recommendedName>
</protein>
<feature type="region of interest" description="Disordered" evidence="1">
    <location>
        <begin position="92"/>
        <end position="171"/>
    </location>
</feature>
<dbReference type="STRING" id="22663.A0A2I0KX83"/>
<dbReference type="Gene3D" id="3.30.420.10">
    <property type="entry name" value="Ribonuclease H-like superfamily/Ribonuclease H"/>
    <property type="match status" value="1"/>
</dbReference>
<dbReference type="PANTHER" id="PTHR35046">
    <property type="entry name" value="ZINC KNUCKLE (CCHC-TYPE) FAMILY PROTEIN"/>
    <property type="match status" value="1"/>
</dbReference>
<accession>A0A2I0KX83</accession>
<dbReference type="SUPFAM" id="SSF53098">
    <property type="entry name" value="Ribonuclease H-like"/>
    <property type="match status" value="1"/>
</dbReference>
<evidence type="ECO:0000256" key="1">
    <source>
        <dbReference type="SAM" id="MobiDB-lite"/>
    </source>
</evidence>
<organism evidence="2 3">
    <name type="scientific">Punica granatum</name>
    <name type="common">Pomegranate</name>
    <dbReference type="NCBI Taxonomy" id="22663"/>
    <lineage>
        <taxon>Eukaryota</taxon>
        <taxon>Viridiplantae</taxon>
        <taxon>Streptophyta</taxon>
        <taxon>Embryophyta</taxon>
        <taxon>Tracheophyta</taxon>
        <taxon>Spermatophyta</taxon>
        <taxon>Magnoliopsida</taxon>
        <taxon>eudicotyledons</taxon>
        <taxon>Gunneridae</taxon>
        <taxon>Pentapetalae</taxon>
        <taxon>rosids</taxon>
        <taxon>malvids</taxon>
        <taxon>Myrtales</taxon>
        <taxon>Lythraceae</taxon>
        <taxon>Punica</taxon>
    </lineage>
</organism>
<sequence length="171" mass="19467">MAHFIPCHKSDDASHVVDLFFKEVVRMHGIPMSIVYDRDPKFLSYFWKTLWRSLALNCYSARLVIPKLMAKLKCVSATFYVRDLSPYFEDEEDLDLRANPSEPGRDDVPENTVQDEDGQRTTNLTVDCERVVADEVPQPDPSQISRSSRDLEPVGVKEPSPVTPPSVRAQN</sequence>
<evidence type="ECO:0000313" key="3">
    <source>
        <dbReference type="Proteomes" id="UP000233551"/>
    </source>
</evidence>
<dbReference type="Proteomes" id="UP000233551">
    <property type="component" value="Unassembled WGS sequence"/>
</dbReference>
<comment type="caution">
    <text evidence="2">The sequence shown here is derived from an EMBL/GenBank/DDBJ whole genome shotgun (WGS) entry which is preliminary data.</text>
</comment>
<evidence type="ECO:0000313" key="2">
    <source>
        <dbReference type="EMBL" id="PKI73068.1"/>
    </source>
</evidence>
<dbReference type="InterPro" id="IPR036397">
    <property type="entry name" value="RNaseH_sf"/>
</dbReference>
<keyword evidence="3" id="KW-1185">Reference proteome</keyword>
<dbReference type="AlphaFoldDB" id="A0A2I0KX83"/>
<name>A0A2I0KX83_PUNGR</name>
<dbReference type="InterPro" id="IPR012337">
    <property type="entry name" value="RNaseH-like_sf"/>
</dbReference>
<evidence type="ECO:0008006" key="4">
    <source>
        <dbReference type="Google" id="ProtNLM"/>
    </source>
</evidence>
<dbReference type="PANTHER" id="PTHR35046:SF26">
    <property type="entry name" value="RNA-DIRECTED DNA POLYMERASE"/>
    <property type="match status" value="1"/>
</dbReference>
<reference evidence="2 3" key="1">
    <citation type="submission" date="2017-11" db="EMBL/GenBank/DDBJ databases">
        <title>De-novo sequencing of pomegranate (Punica granatum L.) genome.</title>
        <authorList>
            <person name="Akparov Z."/>
            <person name="Amiraslanov A."/>
            <person name="Hajiyeva S."/>
            <person name="Abbasov M."/>
            <person name="Kaur K."/>
            <person name="Hamwieh A."/>
            <person name="Solovyev V."/>
            <person name="Salamov A."/>
            <person name="Braich B."/>
            <person name="Kosarev P."/>
            <person name="Mahmoud A."/>
            <person name="Hajiyev E."/>
            <person name="Babayeva S."/>
            <person name="Izzatullayeva V."/>
            <person name="Mammadov A."/>
            <person name="Mammadov A."/>
            <person name="Sharifova S."/>
            <person name="Ojaghi J."/>
            <person name="Eynullazada K."/>
            <person name="Bayramov B."/>
            <person name="Abdulazimova A."/>
            <person name="Shahmuradov I."/>
        </authorList>
    </citation>
    <scope>NUCLEOTIDE SEQUENCE [LARGE SCALE GENOMIC DNA]</scope>
    <source>
        <strain evidence="3">cv. AG2017</strain>
        <tissue evidence="2">Leaf</tissue>
    </source>
</reference>
<dbReference type="GO" id="GO:0003676">
    <property type="term" value="F:nucleic acid binding"/>
    <property type="evidence" value="ECO:0007669"/>
    <property type="project" value="InterPro"/>
</dbReference>
<dbReference type="EMBL" id="PGOL01000298">
    <property type="protein sequence ID" value="PKI73068.1"/>
    <property type="molecule type" value="Genomic_DNA"/>
</dbReference>